<feature type="domain" description="Response regulatory" evidence="2">
    <location>
        <begin position="7"/>
        <end position="128"/>
    </location>
</feature>
<dbReference type="InterPro" id="IPR052893">
    <property type="entry name" value="TCS_response_regulator"/>
</dbReference>
<keyword evidence="4" id="KW-1185">Reference proteome</keyword>
<organism evidence="3 4">
    <name type="scientific">Arenibacter palladensis</name>
    <dbReference type="NCBI Taxonomy" id="237373"/>
    <lineage>
        <taxon>Bacteria</taxon>
        <taxon>Pseudomonadati</taxon>
        <taxon>Bacteroidota</taxon>
        <taxon>Flavobacteriia</taxon>
        <taxon>Flavobacteriales</taxon>
        <taxon>Flavobacteriaceae</taxon>
        <taxon>Arenibacter</taxon>
    </lineage>
</organism>
<dbReference type="Proteomes" id="UP000184406">
    <property type="component" value="Unassembled WGS sequence"/>
</dbReference>
<dbReference type="SMART" id="SM00448">
    <property type="entry name" value="REC"/>
    <property type="match status" value="1"/>
</dbReference>
<keyword evidence="1" id="KW-0597">Phosphoprotein</keyword>
<protein>
    <submittedName>
        <fullName evidence="3">Response regulator receiver domain-containing protein</fullName>
    </submittedName>
</protein>
<gene>
    <name evidence="3" type="ORF">SAMN03080594_102751</name>
</gene>
<accession>A0A1M4ZA07</accession>
<dbReference type="EMBL" id="FQUX01000002">
    <property type="protein sequence ID" value="SHF14788.1"/>
    <property type="molecule type" value="Genomic_DNA"/>
</dbReference>
<dbReference type="GO" id="GO:0000160">
    <property type="term" value="P:phosphorelay signal transduction system"/>
    <property type="evidence" value="ECO:0007669"/>
    <property type="project" value="InterPro"/>
</dbReference>
<evidence type="ECO:0000256" key="1">
    <source>
        <dbReference type="PROSITE-ProRule" id="PRU00169"/>
    </source>
</evidence>
<proteinExistence type="predicted"/>
<dbReference type="PROSITE" id="PS50110">
    <property type="entry name" value="RESPONSE_REGULATORY"/>
    <property type="match status" value="1"/>
</dbReference>
<reference evidence="4" key="1">
    <citation type="submission" date="2016-11" db="EMBL/GenBank/DDBJ databases">
        <authorList>
            <person name="Varghese N."/>
            <person name="Submissions S."/>
        </authorList>
    </citation>
    <scope>NUCLEOTIDE SEQUENCE [LARGE SCALE GENOMIC DNA]</scope>
    <source>
        <strain evidence="4">DSM 17539</strain>
    </source>
</reference>
<sequence>MTNMDFQILLADDDEDDCMFFREALEELSLCATLKTVNNGVELMNFLENNLLNLPQMLFLDLNMPRKSGAECLEEIKQSEKFKHLPVIIYSTSSNIDVMDQLYGKGAQYYIRKPADFSNLKSVISRTIDLILQKNVLPSCREEFEIQP</sequence>
<dbReference type="PANTHER" id="PTHR44520">
    <property type="entry name" value="RESPONSE REGULATOR RCP1-RELATED"/>
    <property type="match status" value="1"/>
</dbReference>
<dbReference type="PANTHER" id="PTHR44520:SF2">
    <property type="entry name" value="RESPONSE REGULATOR RCP1"/>
    <property type="match status" value="1"/>
</dbReference>
<dbReference type="SUPFAM" id="SSF52172">
    <property type="entry name" value="CheY-like"/>
    <property type="match status" value="1"/>
</dbReference>
<dbReference type="Gene3D" id="3.40.50.2300">
    <property type="match status" value="1"/>
</dbReference>
<dbReference type="InterPro" id="IPR001789">
    <property type="entry name" value="Sig_transdc_resp-reg_receiver"/>
</dbReference>
<dbReference type="Pfam" id="PF00072">
    <property type="entry name" value="Response_reg"/>
    <property type="match status" value="1"/>
</dbReference>
<name>A0A1M4ZA07_9FLAO</name>
<evidence type="ECO:0000313" key="4">
    <source>
        <dbReference type="Proteomes" id="UP000184406"/>
    </source>
</evidence>
<dbReference type="InterPro" id="IPR011006">
    <property type="entry name" value="CheY-like_superfamily"/>
</dbReference>
<evidence type="ECO:0000313" key="3">
    <source>
        <dbReference type="EMBL" id="SHF14788.1"/>
    </source>
</evidence>
<dbReference type="AlphaFoldDB" id="A0A1M4ZA07"/>
<feature type="modified residue" description="4-aspartylphosphate" evidence="1">
    <location>
        <position position="61"/>
    </location>
</feature>
<evidence type="ECO:0000259" key="2">
    <source>
        <dbReference type="PROSITE" id="PS50110"/>
    </source>
</evidence>